<evidence type="ECO:0000256" key="3">
    <source>
        <dbReference type="ARBA" id="ARBA00022723"/>
    </source>
</evidence>
<accession>A0A366I2N7</accession>
<dbReference type="InterPro" id="IPR023198">
    <property type="entry name" value="PGP-like_dom2"/>
</dbReference>
<evidence type="ECO:0000256" key="1">
    <source>
        <dbReference type="ARBA" id="ARBA00001946"/>
    </source>
</evidence>
<dbReference type="AlphaFoldDB" id="A0A366I2N7"/>
<dbReference type="InterPro" id="IPR006439">
    <property type="entry name" value="HAD-SF_hydro_IA"/>
</dbReference>
<dbReference type="RefSeq" id="WP_113921123.1">
    <property type="nucleotide sequence ID" value="NZ_CALNCS010000113.1"/>
</dbReference>
<gene>
    <name evidence="6" type="ORF">DES36_11366</name>
</gene>
<dbReference type="SFLD" id="SFLDG01129">
    <property type="entry name" value="C1.5:_HAD__Beta-PGM__Phosphata"/>
    <property type="match status" value="1"/>
</dbReference>
<dbReference type="InterPro" id="IPR023214">
    <property type="entry name" value="HAD_sf"/>
</dbReference>
<evidence type="ECO:0000313" key="7">
    <source>
        <dbReference type="Proteomes" id="UP000253490"/>
    </source>
</evidence>
<dbReference type="SUPFAM" id="SSF56784">
    <property type="entry name" value="HAD-like"/>
    <property type="match status" value="1"/>
</dbReference>
<dbReference type="EMBL" id="QNRX01000013">
    <property type="protein sequence ID" value="RBP61848.1"/>
    <property type="molecule type" value="Genomic_DNA"/>
</dbReference>
<dbReference type="InterPro" id="IPR041492">
    <property type="entry name" value="HAD_2"/>
</dbReference>
<organism evidence="6 7">
    <name type="scientific">Alkalibaculum bacchi</name>
    <dbReference type="NCBI Taxonomy" id="645887"/>
    <lineage>
        <taxon>Bacteria</taxon>
        <taxon>Bacillati</taxon>
        <taxon>Bacillota</taxon>
        <taxon>Clostridia</taxon>
        <taxon>Eubacteriales</taxon>
        <taxon>Eubacteriaceae</taxon>
        <taxon>Alkalibaculum</taxon>
    </lineage>
</organism>
<dbReference type="Gene3D" id="1.10.150.240">
    <property type="entry name" value="Putative phosphatase, domain 2"/>
    <property type="match status" value="1"/>
</dbReference>
<dbReference type="InterPro" id="IPR036412">
    <property type="entry name" value="HAD-like_sf"/>
</dbReference>
<comment type="cofactor">
    <cofactor evidence="1">
        <name>Mg(2+)</name>
        <dbReference type="ChEBI" id="CHEBI:18420"/>
    </cofactor>
</comment>
<dbReference type="SFLD" id="SFLDS00003">
    <property type="entry name" value="Haloacid_Dehalogenase"/>
    <property type="match status" value="1"/>
</dbReference>
<reference evidence="6 7" key="1">
    <citation type="submission" date="2018-06" db="EMBL/GenBank/DDBJ databases">
        <title>Genomic Encyclopedia of Type Strains, Phase IV (KMG-IV): sequencing the most valuable type-strain genomes for metagenomic binning, comparative biology and taxonomic classification.</title>
        <authorList>
            <person name="Goeker M."/>
        </authorList>
    </citation>
    <scope>NUCLEOTIDE SEQUENCE [LARGE SCALE GENOMIC DNA]</scope>
    <source>
        <strain evidence="6 7">DSM 22112</strain>
    </source>
</reference>
<dbReference type="Pfam" id="PF13419">
    <property type="entry name" value="HAD_2"/>
    <property type="match status" value="1"/>
</dbReference>
<dbReference type="GO" id="GO:0016787">
    <property type="term" value="F:hydrolase activity"/>
    <property type="evidence" value="ECO:0007669"/>
    <property type="project" value="UniProtKB-KW"/>
</dbReference>
<proteinExistence type="inferred from homology"/>
<dbReference type="OrthoDB" id="9797743at2"/>
<comment type="caution">
    <text evidence="6">The sequence shown here is derived from an EMBL/GenBank/DDBJ whole genome shotgun (WGS) entry which is preliminary data.</text>
</comment>
<keyword evidence="7" id="KW-1185">Reference proteome</keyword>
<evidence type="ECO:0000256" key="2">
    <source>
        <dbReference type="ARBA" id="ARBA00006171"/>
    </source>
</evidence>
<keyword evidence="5" id="KW-0119">Carbohydrate metabolism</keyword>
<name>A0A366I2N7_9FIRM</name>
<dbReference type="InterPro" id="IPR051600">
    <property type="entry name" value="Beta-PGM-like"/>
</dbReference>
<dbReference type="Proteomes" id="UP000253490">
    <property type="component" value="Unassembled WGS sequence"/>
</dbReference>
<sequence>MKKKGIIFDMDGVIIDSEPLHCQCTIETLKDFGVEITLSDMDKYIGVADHVMVDSLINEFSINVSRDEFLKRQDEKRLVVFNKESMVSVSGTIELIQYLYDNGLKLGLASSSPRYFIEMVLNNFDLLKYFTIIVSGEELERSKPHPDIYLKAAEQIGISPIDCVAIEDANAGVRSAKAAGMYTIGYQNPNSGAQDLSVADVVIQDMKEVCKLFKF</sequence>
<comment type="similarity">
    <text evidence="2">Belongs to the HAD-like hydrolase superfamily. CbbY/CbbZ/Gph/YieH family.</text>
</comment>
<protein>
    <submittedName>
        <fullName evidence="6">HAD superfamily hydrolase (TIGR01509 family)/HAD superfamily hydrolase (TIGR01549 family)</fullName>
    </submittedName>
</protein>
<keyword evidence="3" id="KW-0479">Metal-binding</keyword>
<keyword evidence="4" id="KW-0460">Magnesium</keyword>
<keyword evidence="6" id="KW-0378">Hydrolase</keyword>
<dbReference type="PANTHER" id="PTHR46193:SF18">
    <property type="entry name" value="HEXITOL PHOSPHATASE B"/>
    <property type="match status" value="1"/>
</dbReference>
<evidence type="ECO:0000256" key="4">
    <source>
        <dbReference type="ARBA" id="ARBA00022842"/>
    </source>
</evidence>
<dbReference type="SFLD" id="SFLDG01135">
    <property type="entry name" value="C1.5.6:_HAD__Beta-PGM__Phospha"/>
    <property type="match status" value="1"/>
</dbReference>
<dbReference type="NCBIfam" id="TIGR01549">
    <property type="entry name" value="HAD-SF-IA-v1"/>
    <property type="match status" value="1"/>
</dbReference>
<dbReference type="NCBIfam" id="TIGR01509">
    <property type="entry name" value="HAD-SF-IA-v3"/>
    <property type="match status" value="1"/>
</dbReference>
<dbReference type="PANTHER" id="PTHR46193">
    <property type="entry name" value="6-PHOSPHOGLUCONATE PHOSPHATASE"/>
    <property type="match status" value="1"/>
</dbReference>
<evidence type="ECO:0000313" key="6">
    <source>
        <dbReference type="EMBL" id="RBP61848.1"/>
    </source>
</evidence>
<evidence type="ECO:0000256" key="5">
    <source>
        <dbReference type="ARBA" id="ARBA00023277"/>
    </source>
</evidence>
<dbReference type="GO" id="GO:0046872">
    <property type="term" value="F:metal ion binding"/>
    <property type="evidence" value="ECO:0007669"/>
    <property type="project" value="UniProtKB-KW"/>
</dbReference>
<dbReference type="Gene3D" id="3.40.50.1000">
    <property type="entry name" value="HAD superfamily/HAD-like"/>
    <property type="match status" value="1"/>
</dbReference>